<dbReference type="GO" id="GO:0007266">
    <property type="term" value="P:Rho protein signal transduction"/>
    <property type="evidence" value="ECO:0007669"/>
    <property type="project" value="TreeGrafter"/>
</dbReference>
<dbReference type="Gene3D" id="1.10.150.50">
    <property type="entry name" value="Transcription Factor, Ets-1"/>
    <property type="match status" value="1"/>
</dbReference>
<dbReference type="GO" id="GO:1900029">
    <property type="term" value="P:positive regulation of ruffle assembly"/>
    <property type="evidence" value="ECO:0007669"/>
    <property type="project" value="TreeGrafter"/>
</dbReference>
<dbReference type="InterPro" id="IPR055093">
    <property type="entry name" value="EPS8_2nd"/>
</dbReference>
<dbReference type="Gene3D" id="2.30.30.40">
    <property type="entry name" value="SH3 Domains"/>
    <property type="match status" value="1"/>
</dbReference>
<keyword evidence="7" id="KW-1185">Reference proteome</keyword>
<evidence type="ECO:0000256" key="2">
    <source>
        <dbReference type="ARBA" id="ARBA00022443"/>
    </source>
</evidence>
<dbReference type="PANTHER" id="PTHR12287:SF22">
    <property type="entry name" value="EPIDERMAL GROWTH FACTOR RECEPTOR KINASE SUBSTRATE 8-LIKE PROTEIN 3"/>
    <property type="match status" value="1"/>
</dbReference>
<protein>
    <submittedName>
        <fullName evidence="6">EPS8 like 3</fullName>
    </submittedName>
</protein>
<dbReference type="GO" id="GO:0032587">
    <property type="term" value="C:ruffle membrane"/>
    <property type="evidence" value="ECO:0007669"/>
    <property type="project" value="TreeGrafter"/>
</dbReference>
<dbReference type="Pfam" id="PF22975">
    <property type="entry name" value="EPS8_2nd"/>
    <property type="match status" value="2"/>
</dbReference>
<dbReference type="GO" id="GO:0031982">
    <property type="term" value="C:vesicle"/>
    <property type="evidence" value="ECO:0007669"/>
    <property type="project" value="TreeGrafter"/>
</dbReference>
<feature type="region of interest" description="Disordered" evidence="4">
    <location>
        <begin position="557"/>
        <end position="588"/>
    </location>
</feature>
<evidence type="ECO:0000313" key="6">
    <source>
        <dbReference type="Ensembl" id="ENSANIP00000022368.1"/>
    </source>
</evidence>
<dbReference type="GO" id="GO:0003779">
    <property type="term" value="F:actin binding"/>
    <property type="evidence" value="ECO:0007669"/>
    <property type="project" value="TreeGrafter"/>
</dbReference>
<sequence length="588" mass="63988">MSRSCPRPLTLCAPADQRKDYGQILLKPQSDFQHHVEVGDTQNCPKPPNLVLEAQGRVWGQDLILQVKDQELMLRDVESKEELEAYPLGSVQGCSAVLDICGYSSVLAISVQEQSPPGTSVLLFHCERLGVSPEGGQGGGRHPRMGGLMMVGLCQADILKSSLEKLTPPLTPSPQTPPPPHTPSPGSGPPQLSPPHPSLPRSSLDTPPPCWHPPGPILLPQEVLNHVLSDLELFVVRLKTALGLVSTTNTKKKKMKKKGGDDYTDFFQKVKYALNLVVGPVGLDATPWPVGIPGLSLPQVLDHCPSPSLALAVEAPLLVPETVELLEKTLHQNNYSTWKSLGMAWNKSRWGPAPPTPNFPKSFSTPTPLSAPCTVTCHQPEGQSWPSVSAPAAPRMLRVGAGFGPWLDAYGPPHISREPLPAQGLVRALYEFQGRNPQELSIRMGDTLQVLDQQKKWWLVQDSQGQKGYVPGNILEPLEHGHGGSPPNLRPNSSPAEVTAWLKDKGFSRITVRCLGVLTGHQLLQMSPTELQAICPEEWRRVLFKLSSVKMSLGVRVPQSCAPSPPRRSPNTHPTFHPSPSLQMGPRD</sequence>
<feature type="domain" description="SH3" evidence="5">
    <location>
        <begin position="421"/>
        <end position="480"/>
    </location>
</feature>
<evidence type="ECO:0000256" key="1">
    <source>
        <dbReference type="ARBA" id="ARBA00006197"/>
    </source>
</evidence>
<keyword evidence="2 3" id="KW-0728">SH3 domain</keyword>
<dbReference type="InterPro" id="IPR011993">
    <property type="entry name" value="PH-like_dom_sf"/>
</dbReference>
<dbReference type="SMART" id="SM00326">
    <property type="entry name" value="SH3"/>
    <property type="match status" value="1"/>
</dbReference>
<dbReference type="Proteomes" id="UP000694541">
    <property type="component" value="Unplaced"/>
</dbReference>
<dbReference type="PRINTS" id="PR00452">
    <property type="entry name" value="SH3DOMAIN"/>
</dbReference>
<feature type="compositionally biased region" description="Polar residues" evidence="4">
    <location>
        <begin position="569"/>
        <end position="582"/>
    </location>
</feature>
<dbReference type="InterPro" id="IPR013761">
    <property type="entry name" value="SAM/pointed_sf"/>
</dbReference>
<organism evidence="6 7">
    <name type="scientific">Accipiter nisus</name>
    <name type="common">Eurasian sparrowhawk</name>
    <dbReference type="NCBI Taxonomy" id="211598"/>
    <lineage>
        <taxon>Eukaryota</taxon>
        <taxon>Metazoa</taxon>
        <taxon>Chordata</taxon>
        <taxon>Craniata</taxon>
        <taxon>Vertebrata</taxon>
        <taxon>Euteleostomi</taxon>
        <taxon>Archelosauria</taxon>
        <taxon>Archosauria</taxon>
        <taxon>Dinosauria</taxon>
        <taxon>Saurischia</taxon>
        <taxon>Theropoda</taxon>
        <taxon>Coelurosauria</taxon>
        <taxon>Aves</taxon>
        <taxon>Neognathae</taxon>
        <taxon>Neoaves</taxon>
        <taxon>Telluraves</taxon>
        <taxon>Accipitrimorphae</taxon>
        <taxon>Accipitriformes</taxon>
        <taxon>Accipitridae</taxon>
        <taxon>Accipitrinae</taxon>
        <taxon>Accipiter</taxon>
    </lineage>
</organism>
<reference evidence="6" key="2">
    <citation type="submission" date="2025-09" db="UniProtKB">
        <authorList>
            <consortium name="Ensembl"/>
        </authorList>
    </citation>
    <scope>IDENTIFICATION</scope>
</reference>
<dbReference type="Ensembl" id="ENSANIT00000023111.1">
    <property type="protein sequence ID" value="ENSANIP00000022368.1"/>
    <property type="gene ID" value="ENSANIG00000015204.1"/>
</dbReference>
<feature type="compositionally biased region" description="Pro residues" evidence="4">
    <location>
        <begin position="169"/>
        <end position="198"/>
    </location>
</feature>
<dbReference type="GO" id="GO:0035023">
    <property type="term" value="P:regulation of Rho protein signal transduction"/>
    <property type="evidence" value="ECO:0007669"/>
    <property type="project" value="TreeGrafter"/>
</dbReference>
<evidence type="ECO:0000256" key="4">
    <source>
        <dbReference type="SAM" id="MobiDB-lite"/>
    </source>
</evidence>
<dbReference type="PANTHER" id="PTHR12287">
    <property type="entry name" value="EPIDERMAL GROWTH FACTOR RECEPTOR KINASE SUBSTRATE EPS8-RELATED PROTEIN"/>
    <property type="match status" value="1"/>
</dbReference>
<dbReference type="InterPro" id="IPR001452">
    <property type="entry name" value="SH3_domain"/>
</dbReference>
<reference evidence="6" key="1">
    <citation type="submission" date="2025-08" db="UniProtKB">
        <authorList>
            <consortium name="Ensembl"/>
        </authorList>
    </citation>
    <scope>IDENTIFICATION</scope>
</reference>
<dbReference type="InterPro" id="IPR039801">
    <property type="entry name" value="EPS8-like"/>
</dbReference>
<evidence type="ECO:0000313" key="7">
    <source>
        <dbReference type="Proteomes" id="UP000694541"/>
    </source>
</evidence>
<dbReference type="SUPFAM" id="SSF50044">
    <property type="entry name" value="SH3-domain"/>
    <property type="match status" value="1"/>
</dbReference>
<dbReference type="Pfam" id="PF18016">
    <property type="entry name" value="SAM_3"/>
    <property type="match status" value="1"/>
</dbReference>
<dbReference type="Pfam" id="PF00018">
    <property type="entry name" value="SH3_1"/>
    <property type="match status" value="1"/>
</dbReference>
<evidence type="ECO:0000256" key="3">
    <source>
        <dbReference type="PROSITE-ProRule" id="PRU00192"/>
    </source>
</evidence>
<dbReference type="PRINTS" id="PR00499">
    <property type="entry name" value="P67PHOX"/>
</dbReference>
<dbReference type="InterPro" id="IPR036028">
    <property type="entry name" value="SH3-like_dom_sf"/>
</dbReference>
<dbReference type="AlphaFoldDB" id="A0A8B9NFY0"/>
<evidence type="ECO:0000259" key="5">
    <source>
        <dbReference type="PROSITE" id="PS50002"/>
    </source>
</evidence>
<dbReference type="InterPro" id="IPR041418">
    <property type="entry name" value="SAM_3"/>
</dbReference>
<dbReference type="PROSITE" id="PS50002">
    <property type="entry name" value="SH3"/>
    <property type="match status" value="1"/>
</dbReference>
<comment type="similarity">
    <text evidence="1">Belongs to the EPS8 family.</text>
</comment>
<dbReference type="Pfam" id="PF08416">
    <property type="entry name" value="PTB"/>
    <property type="match status" value="1"/>
</dbReference>
<dbReference type="InterPro" id="IPR013625">
    <property type="entry name" value="PTB"/>
</dbReference>
<accession>A0A8B9NFY0</accession>
<dbReference type="SUPFAM" id="SSF47769">
    <property type="entry name" value="SAM/Pointed domain"/>
    <property type="match status" value="1"/>
</dbReference>
<name>A0A8B9NFY0_9AVES</name>
<proteinExistence type="inferred from homology"/>
<dbReference type="Gene3D" id="2.30.29.30">
    <property type="entry name" value="Pleckstrin-homology domain (PH domain)/Phosphotyrosine-binding domain (PTB)"/>
    <property type="match status" value="1"/>
</dbReference>
<dbReference type="SUPFAM" id="SSF50729">
    <property type="entry name" value="PH domain-like"/>
    <property type="match status" value="1"/>
</dbReference>
<feature type="region of interest" description="Disordered" evidence="4">
    <location>
        <begin position="165"/>
        <end position="209"/>
    </location>
</feature>